<protein>
    <submittedName>
        <fullName evidence="1">Uncharacterized protein</fullName>
    </submittedName>
</protein>
<gene>
    <name evidence="1" type="ORF">LCGC14_1829680</name>
</gene>
<dbReference type="AlphaFoldDB" id="A0A0F9IW13"/>
<name>A0A0F9IW13_9ZZZZ</name>
<organism evidence="1">
    <name type="scientific">marine sediment metagenome</name>
    <dbReference type="NCBI Taxonomy" id="412755"/>
    <lineage>
        <taxon>unclassified sequences</taxon>
        <taxon>metagenomes</taxon>
        <taxon>ecological metagenomes</taxon>
    </lineage>
</organism>
<comment type="caution">
    <text evidence="1">The sequence shown here is derived from an EMBL/GenBank/DDBJ whole genome shotgun (WGS) entry which is preliminary data.</text>
</comment>
<reference evidence="1" key="1">
    <citation type="journal article" date="2015" name="Nature">
        <title>Complex archaea that bridge the gap between prokaryotes and eukaryotes.</title>
        <authorList>
            <person name="Spang A."/>
            <person name="Saw J.H."/>
            <person name="Jorgensen S.L."/>
            <person name="Zaremba-Niedzwiedzka K."/>
            <person name="Martijn J."/>
            <person name="Lind A.E."/>
            <person name="van Eijk R."/>
            <person name="Schleper C."/>
            <person name="Guy L."/>
            <person name="Ettema T.J."/>
        </authorList>
    </citation>
    <scope>NUCLEOTIDE SEQUENCE</scope>
</reference>
<proteinExistence type="predicted"/>
<evidence type="ECO:0000313" key="1">
    <source>
        <dbReference type="EMBL" id="KKL97910.1"/>
    </source>
</evidence>
<dbReference type="EMBL" id="LAZR01018050">
    <property type="protein sequence ID" value="KKL97910.1"/>
    <property type="molecule type" value="Genomic_DNA"/>
</dbReference>
<sequence length="639" mass="70616">MRHAFWTVFDDFSGGFGHRILDVREAGGTHWDNDGGVDTRRPKHITLPPKLMTISPDNNPSALAWPFEGQSGVVSDLHTSVGQIYLGAGNKIYEIGQHTATGMRTAPNDLVTMTNTNRVTKIVEFVGSDGTKALYACGTSTGSENNKYYRNADAGDETNWVEGGTSPGAVFFKDFIVYNRQLIGQTTSNRIISSADGINWSIDATPAEDEIFRASGTIRFVGIAMAPWGEPAVYFIDRGRLYVLDFQVRTAYEIEDIGKDQRLSHGAVWGGSIFVTNTTGIFEYSPGSRETVRYIGPFSKLGTPDTWNAVNGYHVSHFLPGDETLYTIFRSTSSDSYRLAGYNGAGWSWLSADISSAFPMSAMIDLLPTRIAGGATSRYIDILCGATSTSTTITLNNFKLPRTDVPNTRTPTSNINWRTQFQAGPKSFRTGWYDGGFSEIEGVLFRLEIDGFNITADESVKIGYRLNNDEDATFTTLGTFTANQGVIWFDEAHVGVPFKTMQMEITLDRRDASNENPTPAQMTSAISRNMSFSPELKALILLFDKKPLVRTAWTARIDLSKMVSREMDIDGESVQNIGDVWQKLKSMRNQPQLIQMHIPSLEGNVNVRIADMPLTSSEWKDESPGIAFVDLQFLETVSG</sequence>
<accession>A0A0F9IW13</accession>